<dbReference type="OrthoDB" id="1447177at2"/>
<dbReference type="Proteomes" id="UP000199036">
    <property type="component" value="Unassembled WGS sequence"/>
</dbReference>
<dbReference type="RefSeq" id="WP_091517300.1">
    <property type="nucleotide sequence ID" value="NZ_FOVI01000001.1"/>
</dbReference>
<protein>
    <submittedName>
        <fullName evidence="1">Uncharacterized protein</fullName>
    </submittedName>
</protein>
<sequence>MKKIFYFITIFSILSCQCNHDESGRYLIDSSDKAYLINYMSEIKYVDQNGVEITANFWDPRFYLEQSDIGMNACSYSTTEYGNQDIDVGNYNGTISLHHYPYLQIMLDDGVSQNYLKIMNQKDINLDHSLQNINIYGMEFQNVLVLENTNKDGIWNIDKILYSKTNGIEFILFADATWYKRVE</sequence>
<organism evidence="1 2">
    <name type="scientific">Paenimyroides ummariense</name>
    <dbReference type="NCBI Taxonomy" id="913024"/>
    <lineage>
        <taxon>Bacteria</taxon>
        <taxon>Pseudomonadati</taxon>
        <taxon>Bacteroidota</taxon>
        <taxon>Flavobacteriia</taxon>
        <taxon>Flavobacteriales</taxon>
        <taxon>Flavobacteriaceae</taxon>
        <taxon>Paenimyroides</taxon>
    </lineage>
</organism>
<evidence type="ECO:0000313" key="1">
    <source>
        <dbReference type="EMBL" id="SFN07352.1"/>
    </source>
</evidence>
<dbReference type="PROSITE" id="PS51257">
    <property type="entry name" value="PROKAR_LIPOPROTEIN"/>
    <property type="match status" value="1"/>
</dbReference>
<dbReference type="STRING" id="913024.SAMN05421741_10113"/>
<dbReference type="EMBL" id="FOVI01000001">
    <property type="protein sequence ID" value="SFN07352.1"/>
    <property type="molecule type" value="Genomic_DNA"/>
</dbReference>
<accession>A0A1I4W1K0</accession>
<keyword evidence="2" id="KW-1185">Reference proteome</keyword>
<evidence type="ECO:0000313" key="2">
    <source>
        <dbReference type="Proteomes" id="UP000199036"/>
    </source>
</evidence>
<name>A0A1I4W1K0_9FLAO</name>
<reference evidence="2" key="1">
    <citation type="submission" date="2016-10" db="EMBL/GenBank/DDBJ databases">
        <authorList>
            <person name="Varghese N."/>
            <person name="Submissions S."/>
        </authorList>
    </citation>
    <scope>NUCLEOTIDE SEQUENCE [LARGE SCALE GENOMIC DNA]</scope>
    <source>
        <strain evidence="2">DS-12</strain>
    </source>
</reference>
<gene>
    <name evidence="1" type="ORF">SAMN05421741_10113</name>
</gene>
<proteinExistence type="predicted"/>
<dbReference type="AlphaFoldDB" id="A0A1I4W1K0"/>